<evidence type="ECO:0000256" key="3">
    <source>
        <dbReference type="ARBA" id="ARBA00022553"/>
    </source>
</evidence>
<keyword evidence="3" id="KW-0597">Phosphoprotein</keyword>
<keyword evidence="7 10" id="KW-1133">Transmembrane helix</keyword>
<evidence type="ECO:0000256" key="5">
    <source>
        <dbReference type="ARBA" id="ARBA00022692"/>
    </source>
</evidence>
<evidence type="ECO:0000259" key="11">
    <source>
        <dbReference type="PROSITE" id="PS50885"/>
    </source>
</evidence>
<dbReference type="eggNOG" id="COG2972">
    <property type="taxonomic scope" value="Bacteria"/>
</dbReference>
<dbReference type="AlphaFoldDB" id="S0FLU1"/>
<evidence type="ECO:0000256" key="7">
    <source>
        <dbReference type="ARBA" id="ARBA00022989"/>
    </source>
</evidence>
<evidence type="ECO:0000256" key="9">
    <source>
        <dbReference type="SAM" id="MobiDB-lite"/>
    </source>
</evidence>
<dbReference type="Pfam" id="PF00672">
    <property type="entry name" value="HAMP"/>
    <property type="match status" value="1"/>
</dbReference>
<comment type="caution">
    <text evidence="12">The sequence shown here is derived from an EMBL/GenBank/DDBJ whole genome shotgun (WGS) entry which is preliminary data.</text>
</comment>
<evidence type="ECO:0000256" key="4">
    <source>
        <dbReference type="ARBA" id="ARBA00022679"/>
    </source>
</evidence>
<evidence type="ECO:0000256" key="10">
    <source>
        <dbReference type="SAM" id="Phobius"/>
    </source>
</evidence>
<dbReference type="Gene3D" id="6.10.340.10">
    <property type="match status" value="1"/>
</dbReference>
<dbReference type="PANTHER" id="PTHR34220">
    <property type="entry name" value="SENSOR HISTIDINE KINASE YPDA"/>
    <property type="match status" value="1"/>
</dbReference>
<dbReference type="SUPFAM" id="SSF158472">
    <property type="entry name" value="HAMP domain-like"/>
    <property type="match status" value="1"/>
</dbReference>
<comment type="subcellular location">
    <subcellularLocation>
        <location evidence="1">Cell membrane</location>
        <topology evidence="1">Multi-pass membrane protein</topology>
    </subcellularLocation>
</comment>
<dbReference type="InterPro" id="IPR003660">
    <property type="entry name" value="HAMP_dom"/>
</dbReference>
<dbReference type="CDD" id="cd18773">
    <property type="entry name" value="PDC1_HK_sensor"/>
    <property type="match status" value="1"/>
</dbReference>
<evidence type="ECO:0000256" key="8">
    <source>
        <dbReference type="ARBA" id="ARBA00023136"/>
    </source>
</evidence>
<dbReference type="InterPro" id="IPR033479">
    <property type="entry name" value="dCache_1"/>
</dbReference>
<feature type="transmembrane region" description="Helical" evidence="10">
    <location>
        <begin position="352"/>
        <end position="371"/>
    </location>
</feature>
<dbReference type="InterPro" id="IPR050640">
    <property type="entry name" value="Bact_2-comp_sensor_kinase"/>
</dbReference>
<dbReference type="InterPro" id="IPR010559">
    <property type="entry name" value="Sig_transdc_His_kin_internal"/>
</dbReference>
<feature type="domain" description="HAMP" evidence="11">
    <location>
        <begin position="372"/>
        <end position="424"/>
    </location>
</feature>
<accession>S0FLU1</accession>
<keyword evidence="6 12" id="KW-0418">Kinase</keyword>
<evidence type="ECO:0000256" key="6">
    <source>
        <dbReference type="ARBA" id="ARBA00022777"/>
    </source>
</evidence>
<protein>
    <submittedName>
        <fullName evidence="12">Integral membrane sensor signal transduction histidine kinase</fullName>
    </submittedName>
</protein>
<organism evidence="12 13">
    <name type="scientific">Ruminiclostridium cellobioparum subsp. termitidis CT1112</name>
    <dbReference type="NCBI Taxonomy" id="1195236"/>
    <lineage>
        <taxon>Bacteria</taxon>
        <taxon>Bacillati</taxon>
        <taxon>Bacillota</taxon>
        <taxon>Clostridia</taxon>
        <taxon>Eubacteriales</taxon>
        <taxon>Oscillospiraceae</taxon>
        <taxon>Ruminiclostridium</taxon>
    </lineage>
</organism>
<evidence type="ECO:0000313" key="12">
    <source>
        <dbReference type="EMBL" id="EMS70134.1"/>
    </source>
</evidence>
<keyword evidence="8 10" id="KW-0472">Membrane</keyword>
<feature type="region of interest" description="Disordered" evidence="9">
    <location>
        <begin position="109"/>
        <end position="132"/>
    </location>
</feature>
<dbReference type="Proteomes" id="UP000014155">
    <property type="component" value="Unassembled WGS sequence"/>
</dbReference>
<reference evidence="12 13" key="1">
    <citation type="journal article" date="2013" name="Genome Announc.">
        <title>Draft Genome Sequence of the Cellulolytic, Mesophilic, Anaerobic Bacterium Clostridium termitidis Strain CT1112 (DSM 5398).</title>
        <authorList>
            <person name="Lal S."/>
            <person name="Ramachandran U."/>
            <person name="Zhang X."/>
            <person name="Munir R."/>
            <person name="Sparling R."/>
            <person name="Levin D.B."/>
        </authorList>
    </citation>
    <scope>NUCLEOTIDE SEQUENCE [LARGE SCALE GENOMIC DNA]</scope>
    <source>
        <strain evidence="12 13">CT1112</strain>
    </source>
</reference>
<dbReference type="Gene3D" id="3.30.450.20">
    <property type="entry name" value="PAS domain"/>
    <property type="match status" value="1"/>
</dbReference>
<dbReference type="GO" id="GO:0005886">
    <property type="term" value="C:plasma membrane"/>
    <property type="evidence" value="ECO:0007669"/>
    <property type="project" value="UniProtKB-SubCell"/>
</dbReference>
<dbReference type="EMBL" id="AORV01000059">
    <property type="protein sequence ID" value="EMS70134.1"/>
    <property type="molecule type" value="Genomic_DNA"/>
</dbReference>
<keyword evidence="4" id="KW-0808">Transferase</keyword>
<dbReference type="Pfam" id="PF06580">
    <property type="entry name" value="His_kinase"/>
    <property type="match status" value="1"/>
</dbReference>
<keyword evidence="13" id="KW-1185">Reference proteome</keyword>
<dbReference type="SUPFAM" id="SSF55874">
    <property type="entry name" value="ATPase domain of HSP90 chaperone/DNA topoisomerase II/histidine kinase"/>
    <property type="match status" value="1"/>
</dbReference>
<dbReference type="SMART" id="SM00304">
    <property type="entry name" value="HAMP"/>
    <property type="match status" value="1"/>
</dbReference>
<name>S0FLU1_RUMCE</name>
<dbReference type="CDD" id="cd06225">
    <property type="entry name" value="HAMP"/>
    <property type="match status" value="1"/>
</dbReference>
<dbReference type="RefSeq" id="WP_004628946.1">
    <property type="nucleotide sequence ID" value="NZ_AORV01000059.1"/>
</dbReference>
<evidence type="ECO:0000313" key="13">
    <source>
        <dbReference type="Proteomes" id="UP000014155"/>
    </source>
</evidence>
<gene>
    <name evidence="12" type="ORF">CTER_4108</name>
</gene>
<sequence>MLKSRYKKRISRFYKIIRFRDFTLQKKFLTIYIILLILPLTLFSYYFFSNYIGRKEDEALNLIQKVNEQSMWSIEAYINQLRNITILPLYDYNTLDVLRNKINKPDKSNDSRLGFNTSPNSPRADFALPDSTGFSQKDEEILATLMTRIMALNKNIYSVFIVSPNGDYVYRMINNSLIPDNKNSYNPITEAWYKNSLKNKGQSVVGDTQRFDQYVEARGTPIYIFPVSRAINDIYGSENIGSMCISTDIRYISSIISESKVLKGERTLIINNSGNIIYDNNQSNISMDINDANFDIPELEGFNLQNNISSINRANKEYTILSVKSKSIGWSLIRVIPNEEIFKSVAALTGEFLVMVGVIASLALIITIYVTKGITNPLRKLVHTMRLVEHGDLSVRFKVRTRDEVGLLGKSFNRMIKKIDTLVNTVHVTQIRKRETELSALQAQINPHFIYNTLESIRRLAEINDDNDTAKMTCLLGKMLRYSINISNKVVTVGDEIDHVNQYFELQNFRFGNRFKLVLEIPEEFYEISIIKLVFQPIVENAFYHGLEVTAGQGMIRIRGYKENERIYFEIADSGIGMTEEQAELINDRINGFSPGGDDSKSIGLRNINERIKLYYGAGFGLKISGWPGKGTTVSIMLPCEKRMNSVNQL</sequence>
<dbReference type="STRING" id="1195236.CTER_4108"/>
<dbReference type="SMART" id="SM00387">
    <property type="entry name" value="HATPase_c"/>
    <property type="match status" value="1"/>
</dbReference>
<dbReference type="PATRIC" id="fig|1195236.3.peg.4324"/>
<proteinExistence type="predicted"/>
<dbReference type="Gene3D" id="3.30.565.10">
    <property type="entry name" value="Histidine kinase-like ATPase, C-terminal domain"/>
    <property type="match status" value="1"/>
</dbReference>
<dbReference type="Pfam" id="PF02743">
    <property type="entry name" value="dCache_1"/>
    <property type="match status" value="1"/>
</dbReference>
<dbReference type="Pfam" id="PF02518">
    <property type="entry name" value="HATPase_c"/>
    <property type="match status" value="1"/>
</dbReference>
<keyword evidence="5 10" id="KW-0812">Transmembrane</keyword>
<dbReference type="PANTHER" id="PTHR34220:SF7">
    <property type="entry name" value="SENSOR HISTIDINE KINASE YPDA"/>
    <property type="match status" value="1"/>
</dbReference>
<dbReference type="InterPro" id="IPR036890">
    <property type="entry name" value="HATPase_C_sf"/>
</dbReference>
<dbReference type="InterPro" id="IPR003594">
    <property type="entry name" value="HATPase_dom"/>
</dbReference>
<evidence type="ECO:0000256" key="1">
    <source>
        <dbReference type="ARBA" id="ARBA00004651"/>
    </source>
</evidence>
<evidence type="ECO:0000256" key="2">
    <source>
        <dbReference type="ARBA" id="ARBA00022475"/>
    </source>
</evidence>
<keyword evidence="2" id="KW-1003">Cell membrane</keyword>
<dbReference type="GO" id="GO:0000155">
    <property type="term" value="F:phosphorelay sensor kinase activity"/>
    <property type="evidence" value="ECO:0007669"/>
    <property type="project" value="InterPro"/>
</dbReference>
<dbReference type="PROSITE" id="PS50885">
    <property type="entry name" value="HAMP"/>
    <property type="match status" value="1"/>
</dbReference>
<feature type="transmembrane region" description="Helical" evidence="10">
    <location>
        <begin position="28"/>
        <end position="48"/>
    </location>
</feature>